<dbReference type="OrthoDB" id="19923at2759"/>
<evidence type="ECO:0000313" key="5">
    <source>
        <dbReference type="EMBL" id="OAF67475.1"/>
    </source>
</evidence>
<name>A0A177AZP3_9BILA</name>
<organism evidence="5 6">
    <name type="scientific">Intoshia linei</name>
    <dbReference type="NCBI Taxonomy" id="1819745"/>
    <lineage>
        <taxon>Eukaryota</taxon>
        <taxon>Metazoa</taxon>
        <taxon>Spiralia</taxon>
        <taxon>Lophotrochozoa</taxon>
        <taxon>Mesozoa</taxon>
        <taxon>Orthonectida</taxon>
        <taxon>Rhopaluridae</taxon>
        <taxon>Intoshia</taxon>
    </lineage>
</organism>
<evidence type="ECO:0000313" key="6">
    <source>
        <dbReference type="Proteomes" id="UP000078046"/>
    </source>
</evidence>
<dbReference type="PROSITE" id="PS50238">
    <property type="entry name" value="RHOGAP"/>
    <property type="match status" value="1"/>
</dbReference>
<evidence type="ECO:0000259" key="3">
    <source>
        <dbReference type="PROSITE" id="PS50002"/>
    </source>
</evidence>
<dbReference type="InterPro" id="IPR000198">
    <property type="entry name" value="RhoGAP_dom"/>
</dbReference>
<dbReference type="PANTHER" id="PTHR12552">
    <property type="entry name" value="OLIGOPHRENIN 1"/>
    <property type="match status" value="1"/>
</dbReference>
<dbReference type="PROSITE" id="PS50002">
    <property type="entry name" value="SH3"/>
    <property type="match status" value="1"/>
</dbReference>
<dbReference type="Gene3D" id="2.30.30.40">
    <property type="entry name" value="SH3 Domains"/>
    <property type="match status" value="1"/>
</dbReference>
<evidence type="ECO:0000259" key="4">
    <source>
        <dbReference type="PROSITE" id="PS50238"/>
    </source>
</evidence>
<dbReference type="Pfam" id="PF00620">
    <property type="entry name" value="RhoGAP"/>
    <property type="match status" value="1"/>
</dbReference>
<dbReference type="Pfam" id="PF14604">
    <property type="entry name" value="SH3_9"/>
    <property type="match status" value="1"/>
</dbReference>
<dbReference type="AlphaFoldDB" id="A0A177AZP3"/>
<dbReference type="SMART" id="SM00324">
    <property type="entry name" value="RhoGAP"/>
    <property type="match status" value="1"/>
</dbReference>
<dbReference type="Gene3D" id="1.10.555.10">
    <property type="entry name" value="Rho GTPase activation protein"/>
    <property type="match status" value="1"/>
</dbReference>
<dbReference type="InterPro" id="IPR047234">
    <property type="entry name" value="GRAF_fam"/>
</dbReference>
<dbReference type="Proteomes" id="UP000078046">
    <property type="component" value="Unassembled WGS sequence"/>
</dbReference>
<protein>
    <submittedName>
        <fullName evidence="5">Beta-chimaerin</fullName>
    </submittedName>
</protein>
<feature type="domain" description="Rho-GAP" evidence="4">
    <location>
        <begin position="113"/>
        <end position="307"/>
    </location>
</feature>
<gene>
    <name evidence="5" type="ORF">A3Q56_04795</name>
</gene>
<sequence>MGEILKVANENHCNLSKDVLKDYFYIYDKKNFSLKIPRLFMEYNKKDMTVSITKSNKTLRPTKINTATFTEEREGKKYLISIVTEEGANFQLQCFNENIFKAWRHEIEDDPQTNLNETTESTSNDLDEYSLSIVNYLIAAIENRGLTNEGMYRVDGLKTRIEDLLIEIRTPKTLSSIDNVKNYALEDLTSTLKNYLRYKSEPLLMFKLYNNFIQTAKIEDKQDKINEVKNLINELDPINYTISQKLIKHLTNVTVVSDKNCMTASNLSICFGPTLLYPKHIKLSSIIDIKFANIIIQCLIENYDFIFDKETRPPISPASRSNPNTQKKLNFDEIIYNSLQVVDRNVEVLPIASSPRTPKYIAKRGPPVPAFNDLMKSSVFRNSIRIKVPTTQKSTTVTQEKNIKVLTIYDCFADEEGELSFVTGEILNNVCQSGEDGWIYATNNKNTTGLVPENYVKYI</sequence>
<dbReference type="SMART" id="SM00326">
    <property type="entry name" value="SH3"/>
    <property type="match status" value="1"/>
</dbReference>
<dbReference type="InterPro" id="IPR036028">
    <property type="entry name" value="SH3-like_dom_sf"/>
</dbReference>
<reference evidence="5 6" key="1">
    <citation type="submission" date="2016-04" db="EMBL/GenBank/DDBJ databases">
        <title>The genome of Intoshia linei affirms orthonectids as highly simplified spiralians.</title>
        <authorList>
            <person name="Mikhailov K.V."/>
            <person name="Slusarev G.S."/>
            <person name="Nikitin M.A."/>
            <person name="Logacheva M.D."/>
            <person name="Penin A."/>
            <person name="Aleoshin V."/>
            <person name="Panchin Y.V."/>
        </authorList>
    </citation>
    <scope>NUCLEOTIDE SEQUENCE [LARGE SCALE GENOMIC DNA]</scope>
    <source>
        <strain evidence="5">Intl2013</strain>
        <tissue evidence="5">Whole animal</tissue>
    </source>
</reference>
<keyword evidence="1 2" id="KW-0728">SH3 domain</keyword>
<dbReference type="SUPFAM" id="SSF50044">
    <property type="entry name" value="SH3-domain"/>
    <property type="match status" value="1"/>
</dbReference>
<dbReference type="GO" id="GO:0005096">
    <property type="term" value="F:GTPase activator activity"/>
    <property type="evidence" value="ECO:0007669"/>
    <property type="project" value="InterPro"/>
</dbReference>
<dbReference type="InterPro" id="IPR008936">
    <property type="entry name" value="Rho_GTPase_activation_prot"/>
</dbReference>
<keyword evidence="6" id="KW-1185">Reference proteome</keyword>
<dbReference type="GO" id="GO:0007165">
    <property type="term" value="P:signal transduction"/>
    <property type="evidence" value="ECO:0007669"/>
    <property type="project" value="InterPro"/>
</dbReference>
<evidence type="ECO:0000256" key="1">
    <source>
        <dbReference type="ARBA" id="ARBA00022443"/>
    </source>
</evidence>
<comment type="caution">
    <text evidence="5">The sequence shown here is derived from an EMBL/GenBank/DDBJ whole genome shotgun (WGS) entry which is preliminary data.</text>
</comment>
<proteinExistence type="predicted"/>
<accession>A0A177AZP3</accession>
<evidence type="ECO:0000256" key="2">
    <source>
        <dbReference type="PROSITE-ProRule" id="PRU00192"/>
    </source>
</evidence>
<dbReference type="PANTHER" id="PTHR12552:SF1">
    <property type="entry name" value="RHO GTPASE-ACTIVATING PROTEIN GRAF"/>
    <property type="match status" value="1"/>
</dbReference>
<feature type="domain" description="SH3" evidence="3">
    <location>
        <begin position="400"/>
        <end position="459"/>
    </location>
</feature>
<dbReference type="InterPro" id="IPR001452">
    <property type="entry name" value="SH3_domain"/>
</dbReference>
<dbReference type="SUPFAM" id="SSF48350">
    <property type="entry name" value="GTPase activation domain, GAP"/>
    <property type="match status" value="1"/>
</dbReference>
<dbReference type="EMBL" id="LWCA01000651">
    <property type="protein sequence ID" value="OAF67475.1"/>
    <property type="molecule type" value="Genomic_DNA"/>
</dbReference>